<dbReference type="InterPro" id="IPR011701">
    <property type="entry name" value="MFS"/>
</dbReference>
<dbReference type="PANTHER" id="PTHR11360">
    <property type="entry name" value="MONOCARBOXYLATE TRANSPORTER"/>
    <property type="match status" value="1"/>
</dbReference>
<feature type="domain" description="Major facilitator superfamily (MFS) profile" evidence="4">
    <location>
        <begin position="231"/>
        <end position="427"/>
    </location>
</feature>
<evidence type="ECO:0000259" key="4">
    <source>
        <dbReference type="PROSITE" id="PS50850"/>
    </source>
</evidence>
<feature type="transmembrane region" description="Helical" evidence="3">
    <location>
        <begin position="321"/>
        <end position="340"/>
    </location>
</feature>
<dbReference type="Pfam" id="PF07690">
    <property type="entry name" value="MFS_1"/>
    <property type="match status" value="1"/>
</dbReference>
<dbReference type="AlphaFoldDB" id="A0AAD6CQ13"/>
<feature type="transmembrane region" description="Helical" evidence="3">
    <location>
        <begin position="269"/>
        <end position="288"/>
    </location>
</feature>
<sequence>MVKPAPADESPNNVVSTSEEFREGGYGWVCVACTAIINAHTWGINAAYGVFLSYYLSSDVFPGTSSLDYAFIGGLSIGCAMLIAPLGAFLSQRVSNRLVLNLGAIIQAIALITTSFVKTNWQLFLSQGIAFGFGMGFCFVASVSVPSYWFAQKRSLANGIASGGSGLGGLIYSLATEKMLQELGIAWTARILGILAFTMNMICGNLLRVPAHAQAARKASKLDLSSLWSLDYFLLLAWAFLSALAYVVLLFSLPSYSVAIGLTQQQGSLAGALLSLGQAIGRPGVGLLSDRWGRFPVTIVATFLAGFLSLVLWIFADSAGLTYFFAVVVGLFSGTFLAAMSPITAEVVGLIGLPPAVGIFCLVLCPPLTVAEPIALQLRNSSRDSKPYIRVQIFVGVVYIGAAGFLMTLWLLKIRRSRSAQNAARVS</sequence>
<feature type="transmembrane region" description="Helical" evidence="3">
    <location>
        <begin position="295"/>
        <end position="315"/>
    </location>
</feature>
<feature type="transmembrane region" description="Helical" evidence="3">
    <location>
        <begin position="156"/>
        <end position="175"/>
    </location>
</feature>
<comment type="similarity">
    <text evidence="2">Belongs to the major facilitator superfamily. Monocarboxylate porter (TC 2.A.1.13) family.</text>
</comment>
<organism evidence="5 6">
    <name type="scientific">Penicillium frequentans</name>
    <dbReference type="NCBI Taxonomy" id="3151616"/>
    <lineage>
        <taxon>Eukaryota</taxon>
        <taxon>Fungi</taxon>
        <taxon>Dikarya</taxon>
        <taxon>Ascomycota</taxon>
        <taxon>Pezizomycotina</taxon>
        <taxon>Eurotiomycetes</taxon>
        <taxon>Eurotiomycetidae</taxon>
        <taxon>Eurotiales</taxon>
        <taxon>Aspergillaceae</taxon>
        <taxon>Penicillium</taxon>
    </lineage>
</organism>
<comment type="caution">
    <text evidence="5">The sequence shown here is derived from an EMBL/GenBank/DDBJ whole genome shotgun (WGS) entry which is preliminary data.</text>
</comment>
<evidence type="ECO:0000313" key="6">
    <source>
        <dbReference type="Proteomes" id="UP001220324"/>
    </source>
</evidence>
<keyword evidence="3" id="KW-0812">Transmembrane</keyword>
<name>A0AAD6CQ13_9EURO</name>
<feature type="transmembrane region" description="Helical" evidence="3">
    <location>
        <begin position="69"/>
        <end position="91"/>
    </location>
</feature>
<dbReference type="PANTHER" id="PTHR11360:SF315">
    <property type="entry name" value="TRANSPORTER MCH2-RELATED"/>
    <property type="match status" value="1"/>
</dbReference>
<evidence type="ECO:0000313" key="5">
    <source>
        <dbReference type="EMBL" id="KAJ5526184.1"/>
    </source>
</evidence>
<accession>A0AAD6CQ13</accession>
<dbReference type="GO" id="GO:0022857">
    <property type="term" value="F:transmembrane transporter activity"/>
    <property type="evidence" value="ECO:0007669"/>
    <property type="project" value="InterPro"/>
</dbReference>
<evidence type="ECO:0000256" key="1">
    <source>
        <dbReference type="ARBA" id="ARBA00004141"/>
    </source>
</evidence>
<feature type="transmembrane region" description="Helical" evidence="3">
    <location>
        <begin position="228"/>
        <end position="249"/>
    </location>
</feature>
<evidence type="ECO:0000256" key="2">
    <source>
        <dbReference type="ARBA" id="ARBA00006727"/>
    </source>
</evidence>
<keyword evidence="6" id="KW-1185">Reference proteome</keyword>
<feature type="transmembrane region" description="Helical" evidence="3">
    <location>
        <begin position="129"/>
        <end position="149"/>
    </location>
</feature>
<feature type="transmembrane region" description="Helical" evidence="3">
    <location>
        <begin position="187"/>
        <end position="207"/>
    </location>
</feature>
<feature type="transmembrane region" description="Helical" evidence="3">
    <location>
        <begin position="98"/>
        <end position="117"/>
    </location>
</feature>
<feature type="transmembrane region" description="Helical" evidence="3">
    <location>
        <begin position="347"/>
        <end position="369"/>
    </location>
</feature>
<gene>
    <name evidence="5" type="ORF">N7494_012834</name>
</gene>
<feature type="transmembrane region" description="Helical" evidence="3">
    <location>
        <begin position="389"/>
        <end position="412"/>
    </location>
</feature>
<dbReference type="InterPro" id="IPR036259">
    <property type="entry name" value="MFS_trans_sf"/>
</dbReference>
<dbReference type="Gene3D" id="1.20.1250.20">
    <property type="entry name" value="MFS general substrate transporter like domains"/>
    <property type="match status" value="2"/>
</dbReference>
<comment type="subcellular location">
    <subcellularLocation>
        <location evidence="1">Membrane</location>
        <topology evidence="1">Multi-pass membrane protein</topology>
    </subcellularLocation>
</comment>
<dbReference type="EMBL" id="JAQIZZ010000008">
    <property type="protein sequence ID" value="KAJ5526184.1"/>
    <property type="molecule type" value="Genomic_DNA"/>
</dbReference>
<feature type="transmembrane region" description="Helical" evidence="3">
    <location>
        <begin position="26"/>
        <end position="57"/>
    </location>
</feature>
<dbReference type="InterPro" id="IPR020846">
    <property type="entry name" value="MFS_dom"/>
</dbReference>
<proteinExistence type="inferred from homology"/>
<dbReference type="InterPro" id="IPR050327">
    <property type="entry name" value="Proton-linked_MCT"/>
</dbReference>
<keyword evidence="3" id="KW-0472">Membrane</keyword>
<evidence type="ECO:0000256" key="3">
    <source>
        <dbReference type="SAM" id="Phobius"/>
    </source>
</evidence>
<reference evidence="5 6" key="1">
    <citation type="journal article" date="2023" name="IMA Fungus">
        <title>Comparative genomic study of the Penicillium genus elucidates a diverse pangenome and 15 lateral gene transfer events.</title>
        <authorList>
            <person name="Petersen C."/>
            <person name="Sorensen T."/>
            <person name="Nielsen M.R."/>
            <person name="Sondergaard T.E."/>
            <person name="Sorensen J.L."/>
            <person name="Fitzpatrick D.A."/>
            <person name="Frisvad J.C."/>
            <person name="Nielsen K.L."/>
        </authorList>
    </citation>
    <scope>NUCLEOTIDE SEQUENCE [LARGE SCALE GENOMIC DNA]</scope>
    <source>
        <strain evidence="5 6">IBT 35679</strain>
    </source>
</reference>
<dbReference type="SUPFAM" id="SSF103473">
    <property type="entry name" value="MFS general substrate transporter"/>
    <property type="match status" value="1"/>
</dbReference>
<dbReference type="PROSITE" id="PS50850">
    <property type="entry name" value="MFS"/>
    <property type="match status" value="1"/>
</dbReference>
<protein>
    <submittedName>
        <fullName evidence="5">MFS general substrate transporter</fullName>
    </submittedName>
</protein>
<keyword evidence="3" id="KW-1133">Transmembrane helix</keyword>
<dbReference type="Proteomes" id="UP001220324">
    <property type="component" value="Unassembled WGS sequence"/>
</dbReference>
<dbReference type="GO" id="GO:0016020">
    <property type="term" value="C:membrane"/>
    <property type="evidence" value="ECO:0007669"/>
    <property type="project" value="UniProtKB-SubCell"/>
</dbReference>